<dbReference type="Gene3D" id="3.30.70.660">
    <property type="entry name" value="Pseudouridine synthase I, catalytic domain, C-terminal subdomain"/>
    <property type="match status" value="1"/>
</dbReference>
<evidence type="ECO:0000259" key="8">
    <source>
        <dbReference type="Pfam" id="PF01416"/>
    </source>
</evidence>
<dbReference type="PIRSF" id="PIRSF001430">
    <property type="entry name" value="tRNA_psdUrid_synth"/>
    <property type="match status" value="1"/>
</dbReference>
<comment type="similarity">
    <text evidence="1 4 7">Belongs to the tRNA pseudouridine synthase TruA family.</text>
</comment>
<dbReference type="GO" id="GO:0003723">
    <property type="term" value="F:RNA binding"/>
    <property type="evidence" value="ECO:0007669"/>
    <property type="project" value="InterPro"/>
</dbReference>
<dbReference type="InterPro" id="IPR020097">
    <property type="entry name" value="PsdUridine_synth_TruA_a/b_dom"/>
</dbReference>
<dbReference type="NCBIfam" id="TIGR00071">
    <property type="entry name" value="hisT_truA"/>
    <property type="match status" value="1"/>
</dbReference>
<dbReference type="AlphaFoldDB" id="A0A3G6J914"/>
<dbReference type="OrthoDB" id="9811823at2"/>
<dbReference type="KEGG" id="ccho:CCHOA_09495"/>
<dbReference type="Pfam" id="PF01416">
    <property type="entry name" value="PseudoU_synth_1"/>
    <property type="match status" value="2"/>
</dbReference>
<dbReference type="InterPro" id="IPR020095">
    <property type="entry name" value="PsdUridine_synth_TruA_C"/>
</dbReference>
<proteinExistence type="inferred from homology"/>
<protein>
    <recommendedName>
        <fullName evidence="4">tRNA pseudouridine synthase A</fullName>
        <ecNumber evidence="4">5.4.99.12</ecNumber>
    </recommendedName>
    <alternativeName>
        <fullName evidence="4">tRNA pseudouridine(38-40) synthase</fullName>
    </alternativeName>
    <alternativeName>
        <fullName evidence="4">tRNA pseudouridylate synthase I</fullName>
    </alternativeName>
    <alternativeName>
        <fullName evidence="4">tRNA-uridine isomerase I</fullName>
    </alternativeName>
</protein>
<dbReference type="Proteomes" id="UP000269019">
    <property type="component" value="Chromosome"/>
</dbReference>
<dbReference type="SUPFAM" id="SSF55120">
    <property type="entry name" value="Pseudouridine synthase"/>
    <property type="match status" value="1"/>
</dbReference>
<keyword evidence="3 4" id="KW-0413">Isomerase</keyword>
<evidence type="ECO:0000313" key="10">
    <source>
        <dbReference type="Proteomes" id="UP000269019"/>
    </source>
</evidence>
<dbReference type="EC" id="5.4.99.12" evidence="4"/>
<keyword evidence="2 4" id="KW-0819">tRNA processing</keyword>
<evidence type="ECO:0000256" key="2">
    <source>
        <dbReference type="ARBA" id="ARBA00022694"/>
    </source>
</evidence>
<feature type="active site" description="Nucleophile" evidence="4 5">
    <location>
        <position position="62"/>
    </location>
</feature>
<gene>
    <name evidence="4 9" type="primary">truA</name>
    <name evidence="9" type="ORF">CCHOA_09495</name>
</gene>
<comment type="catalytic activity">
    <reaction evidence="4 7">
        <text>uridine(38/39/40) in tRNA = pseudouridine(38/39/40) in tRNA</text>
        <dbReference type="Rhea" id="RHEA:22376"/>
        <dbReference type="Rhea" id="RHEA-COMP:10085"/>
        <dbReference type="Rhea" id="RHEA-COMP:10087"/>
        <dbReference type="ChEBI" id="CHEBI:65314"/>
        <dbReference type="ChEBI" id="CHEBI:65315"/>
        <dbReference type="EC" id="5.4.99.12"/>
    </reaction>
</comment>
<dbReference type="CDD" id="cd02570">
    <property type="entry name" value="PseudoU_synth_EcTruA"/>
    <property type="match status" value="1"/>
</dbReference>
<comment type="subunit">
    <text evidence="4">Homodimer.</text>
</comment>
<accession>A0A3G6J914</accession>
<feature type="binding site" evidence="4 6">
    <location>
        <position position="128"/>
    </location>
    <ligand>
        <name>substrate</name>
    </ligand>
</feature>
<evidence type="ECO:0000256" key="5">
    <source>
        <dbReference type="PIRSR" id="PIRSR001430-1"/>
    </source>
</evidence>
<dbReference type="GO" id="GO:0160147">
    <property type="term" value="F:tRNA pseudouridine(38-40) synthase activity"/>
    <property type="evidence" value="ECO:0007669"/>
    <property type="project" value="UniProtKB-EC"/>
</dbReference>
<comment type="caution">
    <text evidence="4">Lacks conserved residue(s) required for the propagation of feature annotation.</text>
</comment>
<evidence type="ECO:0000256" key="1">
    <source>
        <dbReference type="ARBA" id="ARBA00009375"/>
    </source>
</evidence>
<reference evidence="9 10" key="1">
    <citation type="submission" date="2018-11" db="EMBL/GenBank/DDBJ databases">
        <authorList>
            <person name="Kleinhagauer T."/>
            <person name="Glaeser S.P."/>
            <person name="Spergser J."/>
            <person name="Ruckert C."/>
            <person name="Kaempfer P."/>
            <person name="Busse H.-J."/>
        </authorList>
    </citation>
    <scope>NUCLEOTIDE SEQUENCE [LARGE SCALE GENOMIC DNA]</scope>
    <source>
        <strain evidence="9 10">200CH</strain>
    </source>
</reference>
<evidence type="ECO:0000256" key="3">
    <source>
        <dbReference type="ARBA" id="ARBA00023235"/>
    </source>
</evidence>
<dbReference type="InterPro" id="IPR001406">
    <property type="entry name" value="PsdUridine_synth_TruA"/>
</dbReference>
<evidence type="ECO:0000256" key="7">
    <source>
        <dbReference type="RuleBase" id="RU003792"/>
    </source>
</evidence>
<evidence type="ECO:0000256" key="6">
    <source>
        <dbReference type="PIRSR" id="PIRSR001430-2"/>
    </source>
</evidence>
<dbReference type="InterPro" id="IPR020094">
    <property type="entry name" value="TruA/RsuA/RluB/E/F_N"/>
</dbReference>
<dbReference type="EMBL" id="CP033896">
    <property type="protein sequence ID" value="AZA14282.1"/>
    <property type="molecule type" value="Genomic_DNA"/>
</dbReference>
<keyword evidence="10" id="KW-1185">Reference proteome</keyword>
<evidence type="ECO:0000313" key="9">
    <source>
        <dbReference type="EMBL" id="AZA14282.1"/>
    </source>
</evidence>
<feature type="domain" description="Pseudouridine synthase I TruA alpha/beta" evidence="8">
    <location>
        <begin position="162"/>
        <end position="268"/>
    </location>
</feature>
<dbReference type="RefSeq" id="WP_123929446.1">
    <property type="nucleotide sequence ID" value="NZ_CP033896.1"/>
</dbReference>
<feature type="domain" description="Pseudouridine synthase I TruA alpha/beta" evidence="8">
    <location>
        <begin position="17"/>
        <end position="84"/>
    </location>
</feature>
<evidence type="ECO:0000256" key="4">
    <source>
        <dbReference type="HAMAP-Rule" id="MF_00171"/>
    </source>
</evidence>
<dbReference type="InterPro" id="IPR020103">
    <property type="entry name" value="PsdUridine_synth_cat_dom_sf"/>
</dbReference>
<dbReference type="PANTHER" id="PTHR11142">
    <property type="entry name" value="PSEUDOURIDYLATE SYNTHASE"/>
    <property type="match status" value="1"/>
</dbReference>
<comment type="function">
    <text evidence="4">Formation of pseudouridine at positions 38, 39 and 40 in the anticodon stem and loop of transfer RNAs.</text>
</comment>
<sequence>MTDASADSLIRLRLDIAYDGTDFHGWAKQADPAIRTVQHTIEQAFGLIFQTPCPLTVAGRTDAGVHATGQVAHVDVPAKGLETRSIDGDPTRLVRRLTRLLPDDIRIHAVTVAPDGFDARFSALRRHYNYRITTAACGPLPQTRLFTAAWPRRVDITLMQQATHALLGLHDFAAYSKYRPGATTVRDLQAFSWREVSTAQEPDTYEATVIADAFTWSMVRSLVGATLAVGEGKQPISFTEAMLNERSRSSKIPVAPACGLTLTQVDYPAAAALAARAEQTRGVRVLPGEETRAVGKGCPETNPYFHGVQE</sequence>
<dbReference type="PANTHER" id="PTHR11142:SF0">
    <property type="entry name" value="TRNA PSEUDOURIDINE SYNTHASE-LIKE 1"/>
    <property type="match status" value="1"/>
</dbReference>
<dbReference type="GO" id="GO:0031119">
    <property type="term" value="P:tRNA pseudouridine synthesis"/>
    <property type="evidence" value="ECO:0007669"/>
    <property type="project" value="UniProtKB-UniRule"/>
</dbReference>
<name>A0A3G6J914_9CORY</name>
<dbReference type="Gene3D" id="3.30.70.580">
    <property type="entry name" value="Pseudouridine synthase I, catalytic domain, N-terminal subdomain"/>
    <property type="match status" value="1"/>
</dbReference>
<organism evidence="9 10">
    <name type="scientific">Corynebacterium choanae</name>
    <dbReference type="NCBI Taxonomy" id="1862358"/>
    <lineage>
        <taxon>Bacteria</taxon>
        <taxon>Bacillati</taxon>
        <taxon>Actinomycetota</taxon>
        <taxon>Actinomycetes</taxon>
        <taxon>Mycobacteriales</taxon>
        <taxon>Corynebacteriaceae</taxon>
        <taxon>Corynebacterium</taxon>
    </lineage>
</organism>
<dbReference type="HAMAP" id="MF_00171">
    <property type="entry name" value="TruA"/>
    <property type="match status" value="1"/>
</dbReference>